<comment type="caution">
    <text evidence="3">The sequence shown here is derived from an EMBL/GenBank/DDBJ whole genome shotgun (WGS) entry which is preliminary data.</text>
</comment>
<proteinExistence type="predicted"/>
<dbReference type="Proteomes" id="UP000799439">
    <property type="component" value="Unassembled WGS sequence"/>
</dbReference>
<evidence type="ECO:0000256" key="1">
    <source>
        <dbReference type="SAM" id="MobiDB-lite"/>
    </source>
</evidence>
<evidence type="ECO:0000313" key="3">
    <source>
        <dbReference type="EMBL" id="KAF2155051.1"/>
    </source>
</evidence>
<dbReference type="AlphaFoldDB" id="A0A9P4MPW4"/>
<protein>
    <submittedName>
        <fullName evidence="3">Uncharacterized protein</fullName>
    </submittedName>
</protein>
<feature type="transmembrane region" description="Helical" evidence="2">
    <location>
        <begin position="74"/>
        <end position="97"/>
    </location>
</feature>
<feature type="compositionally biased region" description="Polar residues" evidence="1">
    <location>
        <begin position="99"/>
        <end position="108"/>
    </location>
</feature>
<evidence type="ECO:0000256" key="2">
    <source>
        <dbReference type="SAM" id="Phobius"/>
    </source>
</evidence>
<keyword evidence="2" id="KW-0812">Transmembrane</keyword>
<accession>A0A9P4MPW4</accession>
<evidence type="ECO:0000313" key="4">
    <source>
        <dbReference type="Proteomes" id="UP000799439"/>
    </source>
</evidence>
<dbReference type="EMBL" id="ML996083">
    <property type="protein sequence ID" value="KAF2155051.1"/>
    <property type="molecule type" value="Genomic_DNA"/>
</dbReference>
<reference evidence="3" key="1">
    <citation type="journal article" date="2020" name="Stud. Mycol.">
        <title>101 Dothideomycetes genomes: a test case for predicting lifestyles and emergence of pathogens.</title>
        <authorList>
            <person name="Haridas S."/>
            <person name="Albert R."/>
            <person name="Binder M."/>
            <person name="Bloem J."/>
            <person name="Labutti K."/>
            <person name="Salamov A."/>
            <person name="Andreopoulos B."/>
            <person name="Baker S."/>
            <person name="Barry K."/>
            <person name="Bills G."/>
            <person name="Bluhm B."/>
            <person name="Cannon C."/>
            <person name="Castanera R."/>
            <person name="Culley D."/>
            <person name="Daum C."/>
            <person name="Ezra D."/>
            <person name="Gonzalez J."/>
            <person name="Henrissat B."/>
            <person name="Kuo A."/>
            <person name="Liang C."/>
            <person name="Lipzen A."/>
            <person name="Lutzoni F."/>
            <person name="Magnuson J."/>
            <person name="Mondo S."/>
            <person name="Nolan M."/>
            <person name="Ohm R."/>
            <person name="Pangilinan J."/>
            <person name="Park H.-J."/>
            <person name="Ramirez L."/>
            <person name="Alfaro M."/>
            <person name="Sun H."/>
            <person name="Tritt A."/>
            <person name="Yoshinaga Y."/>
            <person name="Zwiers L.-H."/>
            <person name="Turgeon B."/>
            <person name="Goodwin S."/>
            <person name="Spatafora J."/>
            <person name="Crous P."/>
            <person name="Grigoriev I."/>
        </authorList>
    </citation>
    <scope>NUCLEOTIDE SEQUENCE</scope>
    <source>
        <strain evidence="3">CBS 260.36</strain>
    </source>
</reference>
<feature type="transmembrane region" description="Helical" evidence="2">
    <location>
        <begin position="47"/>
        <end position="67"/>
    </location>
</feature>
<name>A0A9P4MPW4_9PEZI</name>
<sequence length="457" mass="49526">MADAPPRPPPHAPKTSNLPNGNYDVFIIPPHSAGSGFLYLPSLKPNLNSFIAGFFSALLAVGVYNVLMPALSQTIASLNSGIGLLLTLVAVAAAFSVGRTTSESTPNDSSSSRSHHHRSTFDDDPQYPRHSAPPPQSQPHSQPPPPPPPPPPQTPRPGAGPSASSTWEKAREETRKREAERKKAEEAKAAAELAAKKKAEAEKAAKAKADKERWEQTRAREKDAREREARERIAKERAAREAAAKGAAASPKPTGYEKPTARTATDSDFVSQYNNKKAYGSSAGSVSGASESSWASASTARTTPPPSQRGPYKTADPNKIVIDAVYLFASGFARPMSMLVKEQGGVTDGLILRITTEGLFIDDDVRGVPQREWDVKAWGIKLVETGRLNDINIFRATLRDVDEKKYIFVLPTEQSWKVDVGLERLRKGSQVRAMGMNMIKEPEMKKILSTLGGAGWM</sequence>
<organism evidence="3 4">
    <name type="scientific">Myriangium duriaei CBS 260.36</name>
    <dbReference type="NCBI Taxonomy" id="1168546"/>
    <lineage>
        <taxon>Eukaryota</taxon>
        <taxon>Fungi</taxon>
        <taxon>Dikarya</taxon>
        <taxon>Ascomycota</taxon>
        <taxon>Pezizomycotina</taxon>
        <taxon>Dothideomycetes</taxon>
        <taxon>Dothideomycetidae</taxon>
        <taxon>Myriangiales</taxon>
        <taxon>Myriangiaceae</taxon>
        <taxon>Myriangium</taxon>
    </lineage>
</organism>
<keyword evidence="4" id="KW-1185">Reference proteome</keyword>
<gene>
    <name evidence="3" type="ORF">K461DRAFT_107096</name>
</gene>
<feature type="compositionally biased region" description="Basic and acidic residues" evidence="1">
    <location>
        <begin position="168"/>
        <end position="243"/>
    </location>
</feature>
<dbReference type="SUPFAM" id="SSF101447">
    <property type="entry name" value="Formin homology 2 domain (FH2 domain)"/>
    <property type="match status" value="1"/>
</dbReference>
<feature type="compositionally biased region" description="Pro residues" evidence="1">
    <location>
        <begin position="131"/>
        <end position="155"/>
    </location>
</feature>
<feature type="region of interest" description="Disordered" evidence="1">
    <location>
        <begin position="295"/>
        <end position="315"/>
    </location>
</feature>
<dbReference type="OrthoDB" id="5421842at2759"/>
<keyword evidence="2" id="KW-0472">Membrane</keyword>
<feature type="region of interest" description="Disordered" evidence="1">
    <location>
        <begin position="99"/>
        <end position="269"/>
    </location>
</feature>
<keyword evidence="2" id="KW-1133">Transmembrane helix</keyword>